<feature type="chain" id="PRO_5037485167" evidence="1">
    <location>
        <begin position="21"/>
        <end position="300"/>
    </location>
</feature>
<proteinExistence type="predicted"/>
<evidence type="ECO:0000256" key="1">
    <source>
        <dbReference type="SAM" id="SignalP"/>
    </source>
</evidence>
<feature type="signal peptide" evidence="1">
    <location>
        <begin position="1"/>
        <end position="20"/>
    </location>
</feature>
<comment type="caution">
    <text evidence="2">The sequence shown here is derived from an EMBL/GenBank/DDBJ whole genome shotgun (WGS) entry which is preliminary data.</text>
</comment>
<evidence type="ECO:0000313" key="2">
    <source>
        <dbReference type="EMBL" id="MBK1826151.1"/>
    </source>
</evidence>
<dbReference type="RefSeq" id="WP_200276579.1">
    <property type="nucleotide sequence ID" value="NZ_JAENII010000002.1"/>
</dbReference>
<keyword evidence="1" id="KW-0732">Signal</keyword>
<protein>
    <submittedName>
        <fullName evidence="2">Uncharacterized protein</fullName>
    </submittedName>
</protein>
<dbReference type="AlphaFoldDB" id="A0A934RBW3"/>
<reference evidence="2" key="1">
    <citation type="submission" date="2021-01" db="EMBL/GenBank/DDBJ databases">
        <title>Modified the classification status of verrucomicrobia.</title>
        <authorList>
            <person name="Feng X."/>
        </authorList>
    </citation>
    <scope>NUCLEOTIDE SEQUENCE</scope>
    <source>
        <strain evidence="2">KCTC 22201</strain>
    </source>
</reference>
<evidence type="ECO:0000313" key="3">
    <source>
        <dbReference type="Proteomes" id="UP000658278"/>
    </source>
</evidence>
<organism evidence="2 3">
    <name type="scientific">Haloferula rosea</name>
    <dbReference type="NCBI Taxonomy" id="490093"/>
    <lineage>
        <taxon>Bacteria</taxon>
        <taxon>Pseudomonadati</taxon>
        <taxon>Verrucomicrobiota</taxon>
        <taxon>Verrucomicrobiia</taxon>
        <taxon>Verrucomicrobiales</taxon>
        <taxon>Verrucomicrobiaceae</taxon>
        <taxon>Haloferula</taxon>
    </lineage>
</organism>
<gene>
    <name evidence="2" type="ORF">JIN81_03910</name>
</gene>
<accession>A0A934RBW3</accession>
<dbReference type="EMBL" id="JAENII010000002">
    <property type="protein sequence ID" value="MBK1826151.1"/>
    <property type="molecule type" value="Genomic_DNA"/>
</dbReference>
<sequence length="300" mass="33236">MRGLKAMMVCVLLHVSVANGQEDIVTQGEVSIPEPILNPAPAEPVPESEPVDFTVLTTRTTRMDVADAPPMTGLPPVEGAIDFTIRLVEDPKLPDPPPRLPALPPDDPEVVAALDELARHYKRTEMLFVSATVYDKTATLLRIHPSGDAKHQITAWSNLDFTCFSGFSTFRVTGQDGEFTDYGMLMGLGIIDTGRMREAMELHGLEYDGPTIPELPDLVDAGPAFVVVGGNAEGMGMDTLKNLHDLYRNEGDRMQEAQVERTRIRKERIDFFLANPPRPDDVTISFWRRDKPQADKDEGR</sequence>
<name>A0A934RBW3_9BACT</name>
<keyword evidence="3" id="KW-1185">Reference proteome</keyword>
<dbReference type="Proteomes" id="UP000658278">
    <property type="component" value="Unassembled WGS sequence"/>
</dbReference>